<dbReference type="FunFam" id="3.20.20.60:FF:000003">
    <property type="entry name" value="3-methyl-2-oxobutanoate hydroxymethyltransferase"/>
    <property type="match status" value="1"/>
</dbReference>
<sequence>MSVQPPSETTASAPIKRLTVPNLIKRKQAGEPLVTLTAYTAPMARLLDPHCELLLVGDSMGMALYGMDSTLGVTIDMIINHGRAVVRGSKRALVALDMPFGSFEASKQVAFTNAARMLSETGAQAVKLEGGKEMAETVRFLVERGIPVIGHVGLRPQSVHVIGGYAAQGRDEDAWEPIIEDAKAIEAAGAFATVVEGVAEPLAAKITESVNNVVIGIGASAACDGQILVTEDMLGLFDWAPRFVKHYASLGPTISDAVARYAEDVRARRFPSTDETYKMRRPKK</sequence>
<feature type="binding site" evidence="7 10">
    <location>
        <position position="129"/>
    </location>
    <ligand>
        <name>Mg(2+)</name>
        <dbReference type="ChEBI" id="CHEBI:18420"/>
    </ligand>
</feature>
<comment type="caution">
    <text evidence="11">The sequence shown here is derived from an EMBL/GenBank/DDBJ whole genome shotgun (WGS) entry which is preliminary data.</text>
</comment>
<keyword evidence="7 10" id="KW-0460">Magnesium</keyword>
<keyword evidence="11" id="KW-0489">Methyltransferase</keyword>
<dbReference type="GO" id="GO:0003864">
    <property type="term" value="F:3-methyl-2-oxobutanoate hydroxymethyltransferase activity"/>
    <property type="evidence" value="ECO:0007669"/>
    <property type="project" value="UniProtKB-UniRule"/>
</dbReference>
<proteinExistence type="inferred from homology"/>
<evidence type="ECO:0000256" key="8">
    <source>
        <dbReference type="PIRSR" id="PIRSR000388-1"/>
    </source>
</evidence>
<dbReference type="UniPathway" id="UPA00028">
    <property type="reaction ID" value="UER00003"/>
</dbReference>
<organism evidence="11 12">
    <name type="scientific">Iodidimonas gelatinilytica</name>
    <dbReference type="NCBI Taxonomy" id="1236966"/>
    <lineage>
        <taxon>Bacteria</taxon>
        <taxon>Pseudomonadati</taxon>
        <taxon>Pseudomonadota</taxon>
        <taxon>Alphaproteobacteria</taxon>
        <taxon>Iodidimonadales</taxon>
        <taxon>Iodidimonadaceae</taxon>
        <taxon>Iodidimonas</taxon>
    </lineage>
</organism>
<dbReference type="HAMAP" id="MF_00156">
    <property type="entry name" value="PanB"/>
    <property type="match status" value="1"/>
</dbReference>
<dbReference type="Gene3D" id="3.20.20.60">
    <property type="entry name" value="Phosphoenolpyruvate-binding domains"/>
    <property type="match status" value="1"/>
</dbReference>
<dbReference type="SUPFAM" id="SSF51621">
    <property type="entry name" value="Phosphoenolpyruvate/pyruvate domain"/>
    <property type="match status" value="1"/>
</dbReference>
<dbReference type="CDD" id="cd06557">
    <property type="entry name" value="KPHMT-like"/>
    <property type="match status" value="1"/>
</dbReference>
<evidence type="ECO:0000313" key="12">
    <source>
        <dbReference type="Proteomes" id="UP000322084"/>
    </source>
</evidence>
<dbReference type="GO" id="GO:0008168">
    <property type="term" value="F:methyltransferase activity"/>
    <property type="evidence" value="ECO:0007669"/>
    <property type="project" value="UniProtKB-KW"/>
</dbReference>
<dbReference type="AlphaFoldDB" id="A0A5A7MLU0"/>
<evidence type="ECO:0000256" key="6">
    <source>
        <dbReference type="ARBA" id="ARBA00056497"/>
    </source>
</evidence>
<dbReference type="NCBIfam" id="NF001452">
    <property type="entry name" value="PRK00311.1"/>
    <property type="match status" value="1"/>
</dbReference>
<name>A0A5A7MLU0_9PROT</name>
<comment type="function">
    <text evidence="6 7">Catalyzes the reversible reaction in which hydroxymethyl group from 5,10-methylenetetrahydrofolate is transferred onto alpha-ketoisovalerate to form ketopantoate.</text>
</comment>
<dbReference type="Proteomes" id="UP000322084">
    <property type="component" value="Unassembled WGS sequence"/>
</dbReference>
<dbReference type="GO" id="GO:0015940">
    <property type="term" value="P:pantothenate biosynthetic process"/>
    <property type="evidence" value="ECO:0007669"/>
    <property type="project" value="UniProtKB-UniRule"/>
</dbReference>
<feature type="binding site" evidence="7 9">
    <location>
        <position position="127"/>
    </location>
    <ligand>
        <name>3-methyl-2-oxobutanoate</name>
        <dbReference type="ChEBI" id="CHEBI:11851"/>
    </ligand>
</feature>
<keyword evidence="5 7" id="KW-0808">Transferase</keyword>
<comment type="subunit">
    <text evidence="3 7">Homodecamer; pentamer of dimers.</text>
</comment>
<dbReference type="PANTHER" id="PTHR20881:SF0">
    <property type="entry name" value="3-METHYL-2-OXOBUTANOATE HYDROXYMETHYLTRANSFERASE"/>
    <property type="match status" value="1"/>
</dbReference>
<keyword evidence="4 7" id="KW-0566">Pantothenate biosynthesis</keyword>
<evidence type="ECO:0000256" key="7">
    <source>
        <dbReference type="HAMAP-Rule" id="MF_00156"/>
    </source>
</evidence>
<gene>
    <name evidence="7 11" type="primary">panB</name>
    <name evidence="11" type="ORF">JCM17844_05440</name>
</gene>
<feature type="binding site" evidence="7 10">
    <location>
        <position position="58"/>
    </location>
    <ligand>
        <name>Mg(2+)</name>
        <dbReference type="ChEBI" id="CHEBI:18420"/>
    </ligand>
</feature>
<feature type="binding site" evidence="7 9">
    <location>
        <position position="97"/>
    </location>
    <ligand>
        <name>3-methyl-2-oxobutanoate</name>
        <dbReference type="ChEBI" id="CHEBI:11851"/>
    </ligand>
</feature>
<evidence type="ECO:0000256" key="9">
    <source>
        <dbReference type="PIRSR" id="PIRSR000388-2"/>
    </source>
</evidence>
<dbReference type="InterPro" id="IPR040442">
    <property type="entry name" value="Pyrv_kinase-like_dom_sf"/>
</dbReference>
<feature type="active site" description="Proton acceptor" evidence="7 8">
    <location>
        <position position="196"/>
    </location>
</feature>
<feature type="binding site" evidence="7 10">
    <location>
        <position position="97"/>
    </location>
    <ligand>
        <name>Mg(2+)</name>
        <dbReference type="ChEBI" id="CHEBI:18420"/>
    </ligand>
</feature>
<comment type="similarity">
    <text evidence="2 7">Belongs to the PanB family.</text>
</comment>
<dbReference type="GO" id="GO:0000287">
    <property type="term" value="F:magnesium ion binding"/>
    <property type="evidence" value="ECO:0007669"/>
    <property type="project" value="TreeGrafter"/>
</dbReference>
<dbReference type="RefSeq" id="WP_149999477.1">
    <property type="nucleotide sequence ID" value="NZ_BKCL01000001.1"/>
</dbReference>
<evidence type="ECO:0000256" key="4">
    <source>
        <dbReference type="ARBA" id="ARBA00022655"/>
    </source>
</evidence>
<comment type="cofactor">
    <cofactor evidence="7 10">
        <name>Mg(2+)</name>
        <dbReference type="ChEBI" id="CHEBI:18420"/>
    </cofactor>
    <text evidence="7 10">Binds 1 Mg(2+) ion per subunit.</text>
</comment>
<dbReference type="EMBL" id="BKCL01000001">
    <property type="protein sequence ID" value="GEQ96907.1"/>
    <property type="molecule type" value="Genomic_DNA"/>
</dbReference>
<keyword evidence="7" id="KW-0963">Cytoplasm</keyword>
<dbReference type="GO" id="GO:0032259">
    <property type="term" value="P:methylation"/>
    <property type="evidence" value="ECO:0007669"/>
    <property type="project" value="UniProtKB-KW"/>
</dbReference>
<feature type="binding site" evidence="7 9">
    <location>
        <begin position="58"/>
        <end position="59"/>
    </location>
    <ligand>
        <name>3-methyl-2-oxobutanoate</name>
        <dbReference type="ChEBI" id="CHEBI:11851"/>
    </ligand>
</feature>
<dbReference type="Pfam" id="PF02548">
    <property type="entry name" value="Pantoate_transf"/>
    <property type="match status" value="1"/>
</dbReference>
<reference evidence="11 12" key="1">
    <citation type="submission" date="2019-09" db="EMBL/GenBank/DDBJ databases">
        <title>NBRP : Genome information of microbial organism related human and environment.</title>
        <authorList>
            <person name="Hattori M."/>
            <person name="Oshima K."/>
            <person name="Inaba H."/>
            <person name="Suda W."/>
            <person name="Sakamoto M."/>
            <person name="Iino T."/>
            <person name="Kitahara M."/>
            <person name="Oshida Y."/>
            <person name="Iida T."/>
            <person name="Kudo T."/>
            <person name="Itoh T."/>
            <person name="Ohkuma M."/>
        </authorList>
    </citation>
    <scope>NUCLEOTIDE SEQUENCE [LARGE SCALE GENOMIC DNA]</scope>
    <source>
        <strain evidence="11 12">Hi-2</strain>
    </source>
</reference>
<protein>
    <recommendedName>
        <fullName evidence="7">3-methyl-2-oxobutanoate hydroxymethyltransferase</fullName>
        <ecNumber evidence="7">2.1.2.11</ecNumber>
    </recommendedName>
    <alternativeName>
        <fullName evidence="7">Ketopantoate hydroxymethyltransferase</fullName>
        <shortName evidence="7">KPHMT</shortName>
    </alternativeName>
</protein>
<accession>A0A5A7MLU0</accession>
<dbReference type="EC" id="2.1.2.11" evidence="7"/>
<evidence type="ECO:0000313" key="11">
    <source>
        <dbReference type="EMBL" id="GEQ96907.1"/>
    </source>
</evidence>
<evidence type="ECO:0000256" key="3">
    <source>
        <dbReference type="ARBA" id="ARBA00011424"/>
    </source>
</evidence>
<evidence type="ECO:0000256" key="5">
    <source>
        <dbReference type="ARBA" id="ARBA00022679"/>
    </source>
</evidence>
<keyword evidence="7 10" id="KW-0479">Metal-binding</keyword>
<dbReference type="PIRSF" id="PIRSF000388">
    <property type="entry name" value="Pantoate_hydroxy_MeTrfase"/>
    <property type="match status" value="1"/>
</dbReference>
<comment type="pathway">
    <text evidence="1 7">Cofactor biosynthesis; (R)-pantothenate biosynthesis; (R)-pantoate from 3-methyl-2-oxobutanoate: step 1/2.</text>
</comment>
<comment type="subcellular location">
    <subcellularLocation>
        <location evidence="7">Cytoplasm</location>
    </subcellularLocation>
</comment>
<evidence type="ECO:0000256" key="10">
    <source>
        <dbReference type="PIRSR" id="PIRSR000388-3"/>
    </source>
</evidence>
<evidence type="ECO:0000256" key="2">
    <source>
        <dbReference type="ARBA" id="ARBA00008676"/>
    </source>
</evidence>
<dbReference type="InterPro" id="IPR003700">
    <property type="entry name" value="Pantoate_hydroxy_MeTrfase"/>
</dbReference>
<evidence type="ECO:0000256" key="1">
    <source>
        <dbReference type="ARBA" id="ARBA00005033"/>
    </source>
</evidence>
<dbReference type="PANTHER" id="PTHR20881">
    <property type="entry name" value="3-METHYL-2-OXOBUTANOATE HYDROXYMETHYLTRANSFERASE"/>
    <property type="match status" value="1"/>
</dbReference>
<dbReference type="GO" id="GO:0005737">
    <property type="term" value="C:cytoplasm"/>
    <property type="evidence" value="ECO:0007669"/>
    <property type="project" value="UniProtKB-SubCell"/>
</dbReference>
<dbReference type="InterPro" id="IPR015813">
    <property type="entry name" value="Pyrv/PenolPyrv_kinase-like_dom"/>
</dbReference>
<comment type="catalytic activity">
    <reaction evidence="7">
        <text>(6R)-5,10-methylene-5,6,7,8-tetrahydrofolate + 3-methyl-2-oxobutanoate + H2O = 2-dehydropantoate + (6S)-5,6,7,8-tetrahydrofolate</text>
        <dbReference type="Rhea" id="RHEA:11824"/>
        <dbReference type="ChEBI" id="CHEBI:11561"/>
        <dbReference type="ChEBI" id="CHEBI:11851"/>
        <dbReference type="ChEBI" id="CHEBI:15377"/>
        <dbReference type="ChEBI" id="CHEBI:15636"/>
        <dbReference type="ChEBI" id="CHEBI:57453"/>
        <dbReference type="EC" id="2.1.2.11"/>
    </reaction>
</comment>
<dbReference type="NCBIfam" id="TIGR00222">
    <property type="entry name" value="panB"/>
    <property type="match status" value="1"/>
</dbReference>